<evidence type="ECO:0000256" key="15">
    <source>
        <dbReference type="ARBA" id="ARBA00049297"/>
    </source>
</evidence>
<dbReference type="InterPro" id="IPR036597">
    <property type="entry name" value="Fido-like_dom_sf"/>
</dbReference>
<keyword evidence="5" id="KW-0548">Nucleotidyltransferase</keyword>
<evidence type="ECO:0000256" key="21">
    <source>
        <dbReference type="SAM" id="MobiDB-lite"/>
    </source>
</evidence>
<evidence type="ECO:0000256" key="13">
    <source>
        <dbReference type="ARBA" id="ARBA00047939"/>
    </source>
</evidence>
<dbReference type="Proteomes" id="UP000005237">
    <property type="component" value="Unassembled WGS sequence"/>
</dbReference>
<keyword evidence="9 17" id="KW-0067">ATP-binding</keyword>
<evidence type="ECO:0000256" key="10">
    <source>
        <dbReference type="ARBA" id="ARBA00022989"/>
    </source>
</evidence>
<keyword evidence="11 22" id="KW-0472">Membrane</keyword>
<evidence type="ECO:0000256" key="6">
    <source>
        <dbReference type="ARBA" id="ARBA00022737"/>
    </source>
</evidence>
<comment type="catalytic activity">
    <reaction evidence="15">
        <text>3-O-(5'-adenylyl)-L-threonyl-[protein] + H2O = L-threonyl-[protein] + AMP + H(+)</text>
        <dbReference type="Rhea" id="RHEA:55932"/>
        <dbReference type="Rhea" id="RHEA-COMP:11060"/>
        <dbReference type="Rhea" id="RHEA-COMP:13847"/>
        <dbReference type="ChEBI" id="CHEBI:15377"/>
        <dbReference type="ChEBI" id="CHEBI:15378"/>
        <dbReference type="ChEBI" id="CHEBI:30013"/>
        <dbReference type="ChEBI" id="CHEBI:138113"/>
        <dbReference type="ChEBI" id="CHEBI:456215"/>
    </reaction>
</comment>
<evidence type="ECO:0000256" key="5">
    <source>
        <dbReference type="ARBA" id="ARBA00022695"/>
    </source>
</evidence>
<evidence type="ECO:0000256" key="17">
    <source>
        <dbReference type="PIRSR" id="PIRSR640198-2"/>
    </source>
</evidence>
<comment type="catalytic activity">
    <reaction evidence="13">
        <text>L-threonyl-[protein] + ATP = 3-O-(5'-adenylyl)-L-threonyl-[protein] + diphosphate</text>
        <dbReference type="Rhea" id="RHEA:54292"/>
        <dbReference type="Rhea" id="RHEA-COMP:11060"/>
        <dbReference type="Rhea" id="RHEA-COMP:13847"/>
        <dbReference type="ChEBI" id="CHEBI:30013"/>
        <dbReference type="ChEBI" id="CHEBI:30616"/>
        <dbReference type="ChEBI" id="CHEBI:33019"/>
        <dbReference type="ChEBI" id="CHEBI:138113"/>
        <dbReference type="EC" id="2.7.7.108"/>
    </reaction>
</comment>
<dbReference type="PANTHER" id="PTHR13504:SF34">
    <property type="entry name" value="PROTEIN ADENYLYLTRANSFERASE FICD"/>
    <property type="match status" value="1"/>
</dbReference>
<dbReference type="EC" id="2.7.7.108" evidence="12"/>
<proteinExistence type="inferred from homology"/>
<evidence type="ECO:0000256" key="22">
    <source>
        <dbReference type="SAM" id="Phobius"/>
    </source>
</evidence>
<keyword evidence="7 17" id="KW-0547">Nucleotide-binding</keyword>
<protein>
    <recommendedName>
        <fullName evidence="12">protein adenylyltransferase</fullName>
        <ecNumber evidence="12">2.7.7.108</ecNumber>
    </recommendedName>
</protein>
<evidence type="ECO:0000313" key="24">
    <source>
        <dbReference type="EnsemblMetazoa" id="CJA11383b.1"/>
    </source>
</evidence>
<feature type="domain" description="Fido" evidence="23">
    <location>
        <begin position="431"/>
        <end position="566"/>
    </location>
</feature>
<evidence type="ECO:0000256" key="4">
    <source>
        <dbReference type="ARBA" id="ARBA00022692"/>
    </source>
</evidence>
<evidence type="ECO:0000259" key="23">
    <source>
        <dbReference type="PROSITE" id="PS51459"/>
    </source>
</evidence>
<feature type="region of interest" description="Disordered" evidence="21">
    <location>
        <begin position="1"/>
        <end position="84"/>
    </location>
</feature>
<dbReference type="AlphaFoldDB" id="A0A8R1DUV1"/>
<evidence type="ECO:0000256" key="20">
    <source>
        <dbReference type="PROSITE-ProRule" id="PRU00339"/>
    </source>
</evidence>
<accession>A0A8R1DUV1</accession>
<feature type="site" description="Important for autoinhibition of adenylyltransferase activity" evidence="18">
    <location>
        <position position="379"/>
    </location>
</feature>
<evidence type="ECO:0000256" key="7">
    <source>
        <dbReference type="ARBA" id="ARBA00022741"/>
    </source>
</evidence>
<organism evidence="24 25">
    <name type="scientific">Caenorhabditis japonica</name>
    <dbReference type="NCBI Taxonomy" id="281687"/>
    <lineage>
        <taxon>Eukaryota</taxon>
        <taxon>Metazoa</taxon>
        <taxon>Ecdysozoa</taxon>
        <taxon>Nematoda</taxon>
        <taxon>Chromadorea</taxon>
        <taxon>Rhabditida</taxon>
        <taxon>Rhabditina</taxon>
        <taxon>Rhabditomorpha</taxon>
        <taxon>Rhabditoidea</taxon>
        <taxon>Rhabditidae</taxon>
        <taxon>Peloderinae</taxon>
        <taxon>Caenorhabditis</taxon>
    </lineage>
</organism>
<dbReference type="GO" id="GO:0016020">
    <property type="term" value="C:membrane"/>
    <property type="evidence" value="ECO:0007669"/>
    <property type="project" value="UniProtKB-SubCell"/>
</dbReference>
<comment type="subcellular location">
    <subcellularLocation>
        <location evidence="1">Membrane</location>
        <topology evidence="1">Single-pass membrane protein</topology>
    </subcellularLocation>
</comment>
<dbReference type="GO" id="GO:0070733">
    <property type="term" value="F:AMPylase activity"/>
    <property type="evidence" value="ECO:0007669"/>
    <property type="project" value="UniProtKB-EC"/>
</dbReference>
<feature type="glycosylation site" description="N-linked (GlcNAc...) asparagine" evidence="19">
    <location>
        <position position="420"/>
    </location>
</feature>
<dbReference type="SUPFAM" id="SSF140931">
    <property type="entry name" value="Fic-like"/>
    <property type="match status" value="1"/>
</dbReference>
<dbReference type="PROSITE" id="PS50005">
    <property type="entry name" value="TPR"/>
    <property type="match status" value="1"/>
</dbReference>
<evidence type="ECO:0000256" key="1">
    <source>
        <dbReference type="ARBA" id="ARBA00004167"/>
    </source>
</evidence>
<dbReference type="InterPro" id="IPR011990">
    <property type="entry name" value="TPR-like_helical_dom_sf"/>
</dbReference>
<dbReference type="Gene3D" id="1.25.40.10">
    <property type="entry name" value="Tetratricopeptide repeat domain"/>
    <property type="match status" value="1"/>
</dbReference>
<feature type="binding site" evidence="17">
    <location>
        <begin position="545"/>
        <end position="546"/>
    </location>
    <ligand>
        <name>ATP</name>
        <dbReference type="ChEBI" id="CHEBI:30616"/>
    </ligand>
</feature>
<keyword evidence="6" id="KW-0677">Repeat</keyword>
<dbReference type="GO" id="GO:0005524">
    <property type="term" value="F:ATP binding"/>
    <property type="evidence" value="ECO:0007669"/>
    <property type="project" value="UniProtKB-KW"/>
</dbReference>
<feature type="active site" evidence="16">
    <location>
        <position position="509"/>
    </location>
</feature>
<feature type="compositionally biased region" description="Polar residues" evidence="21">
    <location>
        <begin position="21"/>
        <end position="37"/>
    </location>
</feature>
<evidence type="ECO:0000256" key="2">
    <source>
        <dbReference type="ARBA" id="ARBA00009742"/>
    </source>
</evidence>
<evidence type="ECO:0000256" key="19">
    <source>
        <dbReference type="PIRSR" id="PIRSR640198-4"/>
    </source>
</evidence>
<comment type="similarity">
    <text evidence="2">Belongs to the fic family.</text>
</comment>
<keyword evidence="8 20" id="KW-0802">TPR repeat</keyword>
<name>A0A8R1DUV1_CAEJA</name>
<dbReference type="PANTHER" id="PTHR13504">
    <property type="entry name" value="FIDO DOMAIN-CONTAINING PROTEIN DDB_G0283145"/>
    <property type="match status" value="1"/>
</dbReference>
<feature type="compositionally biased region" description="Polar residues" evidence="21">
    <location>
        <begin position="50"/>
        <end position="84"/>
    </location>
</feature>
<comment type="catalytic activity">
    <reaction evidence="14">
        <text>L-tyrosyl-[protein] + ATP = O-(5'-adenylyl)-L-tyrosyl-[protein] + diphosphate</text>
        <dbReference type="Rhea" id="RHEA:54288"/>
        <dbReference type="Rhea" id="RHEA-COMP:10136"/>
        <dbReference type="Rhea" id="RHEA-COMP:13846"/>
        <dbReference type="ChEBI" id="CHEBI:30616"/>
        <dbReference type="ChEBI" id="CHEBI:33019"/>
        <dbReference type="ChEBI" id="CHEBI:46858"/>
        <dbReference type="ChEBI" id="CHEBI:83624"/>
        <dbReference type="EC" id="2.7.7.108"/>
    </reaction>
</comment>
<dbReference type="Gene3D" id="1.10.3290.10">
    <property type="entry name" value="Fido-like domain"/>
    <property type="match status" value="1"/>
</dbReference>
<dbReference type="EnsemblMetazoa" id="CJA11383b.1">
    <property type="protein sequence ID" value="CJA11383b.1"/>
    <property type="gene ID" value="WBGene00130587"/>
</dbReference>
<reference evidence="25" key="1">
    <citation type="submission" date="2010-08" db="EMBL/GenBank/DDBJ databases">
        <authorList>
            <consortium name="Caenorhabditis japonica Sequencing Consortium"/>
            <person name="Wilson R.K."/>
        </authorList>
    </citation>
    <scope>NUCLEOTIDE SEQUENCE [LARGE SCALE GENOMIC DNA]</scope>
    <source>
        <strain evidence="25">DF5081</strain>
    </source>
</reference>
<evidence type="ECO:0000256" key="11">
    <source>
        <dbReference type="ARBA" id="ARBA00023136"/>
    </source>
</evidence>
<evidence type="ECO:0000256" key="18">
    <source>
        <dbReference type="PIRSR" id="PIRSR640198-3"/>
    </source>
</evidence>
<reference evidence="24" key="2">
    <citation type="submission" date="2022-06" db="UniProtKB">
        <authorList>
            <consortium name="EnsemblMetazoa"/>
        </authorList>
    </citation>
    <scope>IDENTIFICATION</scope>
    <source>
        <strain evidence="24">DF5081</strain>
    </source>
</reference>
<feature type="binding site" evidence="17">
    <location>
        <begin position="513"/>
        <end position="520"/>
    </location>
    <ligand>
        <name>ATP</name>
        <dbReference type="ChEBI" id="CHEBI:30616"/>
    </ligand>
</feature>
<keyword evidence="10 22" id="KW-1133">Transmembrane helix</keyword>
<evidence type="ECO:0000256" key="14">
    <source>
        <dbReference type="ARBA" id="ARBA00048696"/>
    </source>
</evidence>
<feature type="repeat" description="TPR" evidence="20">
    <location>
        <begin position="286"/>
        <end position="319"/>
    </location>
</feature>
<feature type="compositionally biased region" description="Polar residues" evidence="21">
    <location>
        <begin position="1"/>
        <end position="12"/>
    </location>
</feature>
<dbReference type="Pfam" id="PF02661">
    <property type="entry name" value="Fic"/>
    <property type="match status" value="1"/>
</dbReference>
<evidence type="ECO:0000256" key="12">
    <source>
        <dbReference type="ARBA" id="ARBA00034531"/>
    </source>
</evidence>
<dbReference type="InterPro" id="IPR003812">
    <property type="entry name" value="Fido"/>
</dbReference>
<feature type="transmembrane region" description="Helical" evidence="22">
    <location>
        <begin position="149"/>
        <end position="168"/>
    </location>
</feature>
<evidence type="ECO:0000256" key="9">
    <source>
        <dbReference type="ARBA" id="ARBA00022840"/>
    </source>
</evidence>
<dbReference type="InterPro" id="IPR019734">
    <property type="entry name" value="TPR_rpt"/>
</dbReference>
<dbReference type="SUPFAM" id="SSF48452">
    <property type="entry name" value="TPR-like"/>
    <property type="match status" value="1"/>
</dbReference>
<keyword evidence="3" id="KW-0808">Transferase</keyword>
<evidence type="ECO:0000313" key="25">
    <source>
        <dbReference type="Proteomes" id="UP000005237"/>
    </source>
</evidence>
<keyword evidence="25" id="KW-1185">Reference proteome</keyword>
<dbReference type="GO" id="GO:0005783">
    <property type="term" value="C:endoplasmic reticulum"/>
    <property type="evidence" value="ECO:0007669"/>
    <property type="project" value="EnsemblMetazoa"/>
</dbReference>
<keyword evidence="4 22" id="KW-0812">Transmembrane</keyword>
<dbReference type="SMART" id="SM00028">
    <property type="entry name" value="TPR"/>
    <property type="match status" value="2"/>
</dbReference>
<evidence type="ECO:0000256" key="16">
    <source>
        <dbReference type="PIRSR" id="PIRSR640198-1"/>
    </source>
</evidence>
<dbReference type="PROSITE" id="PS51459">
    <property type="entry name" value="FIDO"/>
    <property type="match status" value="1"/>
</dbReference>
<sequence>MCRAANNRSTTPTEPPRIRSTLPNQPTESPRRQTSQPIFHESAPRRRTQPTESPRRQISQPIRQESSSRHQISQPSLHEQCQQPHSIQQRASAVLCGFVRELKNVMSVRRRTHSDDYVHFLEKTRRPSKLKIVQGNPPLPPQNYSLKTVIFVSIVVSISFQVFLPFVISGLKEIIANAPQATKKPSSNRLNIGFISNSISESSKYPPAIGKPTFLVDPIYDEKWKGVQTAIPVMTTEAEEKRENDPAKVKEALLAANAASKSRKNGNFERAMTIMQHAISLAPNNPQVLIEMGQIREMHNELIEADQCYVKALSFDPENSEALVLRAKTMPLVSAIDRTMLRAVHDLRDEFAGLQHSTALRRMMRETYFLYVYHTVAIEGNTLSLGQTRAILESGMVIPGKSIREHNEVIGMDAALRFLNCSLLSKEHDEISIEDILELHRRVLGNADPLEAGRLRTTQVYVGRFTPIAPEYVMEQMADLVDWLNDESTMAIDPIERAAMAHYKLVLVHPFTDGNGRTARLLLNLIMMKSGFPPVILPVETRAEYYASLHVANLGDLRPFVRYVAKHSDASIRRYIGSMKTSSTGSGINGNDLKLTPAEAEVSEKIESDCRAGIE</sequence>
<evidence type="ECO:0000256" key="3">
    <source>
        <dbReference type="ARBA" id="ARBA00022679"/>
    </source>
</evidence>
<dbReference type="InterPro" id="IPR040198">
    <property type="entry name" value="Fido_containing"/>
</dbReference>
<feature type="binding site" evidence="17">
    <location>
        <position position="553"/>
    </location>
    <ligand>
        <name>ATP</name>
        <dbReference type="ChEBI" id="CHEBI:30616"/>
    </ligand>
</feature>
<dbReference type="GO" id="GO:0050829">
    <property type="term" value="P:defense response to Gram-negative bacterium"/>
    <property type="evidence" value="ECO:0007669"/>
    <property type="project" value="EnsemblMetazoa"/>
</dbReference>
<evidence type="ECO:0000256" key="8">
    <source>
        <dbReference type="ARBA" id="ARBA00022803"/>
    </source>
</evidence>
<dbReference type="GO" id="GO:0005635">
    <property type="term" value="C:nuclear envelope"/>
    <property type="evidence" value="ECO:0007669"/>
    <property type="project" value="EnsemblMetazoa"/>
</dbReference>